<feature type="domain" description="3'-5' exonuclease" evidence="3">
    <location>
        <begin position="469"/>
        <end position="662"/>
    </location>
</feature>
<keyword evidence="5" id="KW-1185">Reference proteome</keyword>
<feature type="compositionally biased region" description="Polar residues" evidence="2">
    <location>
        <begin position="781"/>
        <end position="790"/>
    </location>
</feature>
<dbReference type="InterPro" id="IPR012337">
    <property type="entry name" value="RNaseH-like_sf"/>
</dbReference>
<evidence type="ECO:0000313" key="5">
    <source>
        <dbReference type="Proteomes" id="UP000410492"/>
    </source>
</evidence>
<dbReference type="Pfam" id="PF01612">
    <property type="entry name" value="DNA_pol_A_exo1"/>
    <property type="match status" value="1"/>
</dbReference>
<evidence type="ECO:0000256" key="2">
    <source>
        <dbReference type="SAM" id="MobiDB-lite"/>
    </source>
</evidence>
<sequence>MEAMQYEMARNMTLLFFFERLLDKGEPRTLHDLSCQFGSKGFTKEMRQIAGGSQSGLKKFLSQYPALFCMDGDYVTINSFQHSSSKDSSSGKDYNTQAVEYFSEKLAQYGEGTEVPIRSLLGHRSQASPEVRHVSGQHFHEFREFLLKHPEAFCIDDEKETVVLTNFKDVKSHCPPELHFQPEVKIDPQETQTLLDFLAQCIEVKGPILVEQLFQVVSCNLPESMWTNLFNTPTHLMSFLRLFSDSFHIQSNLVTLLQPPKISQKHITAQVALIKENQRNSDEYMNVRNLTDNEVLEKREKPVALPVEREKPQPVDNKEKPQAVEKEKPQVSQLSPRSINDRLKQPKMQQKLTDNHSKAMSPEPPLSPQVDERAKGVQFRLGNQNHPTDEPAVPVQTSVPEAQRQIARPTSANNQSLKQRINNLVLKTLQENTGRERQSYMNNQLHNDSWRTKVFQNTWVICSTRECQMVTDEIINRAPRNTNPAWPFTADRAVVGFDCEGINLGIKGQLTLMQIATMNGQSYVFDLISCPQMIDYGLKRLLESPDVVKIVHDCRNDSVNLYNQFNITLKTVFDTQAAHAIICYQETNRPVYKAKSVALNALCECYGAPVNPIKDQLKNIYRRDQKYWSKRPLTREMILYASADVLSLIHEKFYSHLSRAIKEENRPLMLELCEEQIYTYISPDAIKLKKRQRKTETEVAELRVKLAQATKSVVLSNREVRLLRYIELTDDEKEKLKSSAKVAKKLEKLESLGQERDGDSSDEERENDQDYPSLDSDVASPRNSEPTSLTESMQLVDSILSDNKIDRFDKIDKLESILSSVALLSSNDSDSLGRCCKCGCHNSFSNGLKAERVMSPTSMEYISCVKDTDPEIVKENHKNIATQTLSTGDVVVSKVAFQMDGE</sequence>
<gene>
    <name evidence="4" type="ORF">CALMAC_LOCUS14995</name>
</gene>
<dbReference type="CDD" id="cd06148">
    <property type="entry name" value="Egl_like_exo"/>
    <property type="match status" value="1"/>
</dbReference>
<dbReference type="GO" id="GO:0008408">
    <property type="term" value="F:3'-5' exonuclease activity"/>
    <property type="evidence" value="ECO:0007669"/>
    <property type="project" value="InterPro"/>
</dbReference>
<accession>A0A653D756</accession>
<proteinExistence type="predicted"/>
<evidence type="ECO:0000259" key="3">
    <source>
        <dbReference type="SMART" id="SM00474"/>
    </source>
</evidence>
<feature type="region of interest" description="Disordered" evidence="2">
    <location>
        <begin position="748"/>
        <end position="790"/>
    </location>
</feature>
<dbReference type="OrthoDB" id="26838at2759"/>
<dbReference type="AlphaFoldDB" id="A0A653D756"/>
<feature type="compositionally biased region" description="Acidic residues" evidence="2">
    <location>
        <begin position="760"/>
        <end position="769"/>
    </location>
</feature>
<feature type="compositionally biased region" description="Basic and acidic residues" evidence="2">
    <location>
        <begin position="748"/>
        <end position="759"/>
    </location>
</feature>
<evidence type="ECO:0000313" key="4">
    <source>
        <dbReference type="EMBL" id="VEN55968.1"/>
    </source>
</evidence>
<dbReference type="PANTHER" id="PTHR46814:SF1">
    <property type="entry name" value="EGALITARIAN, ISOFORM B"/>
    <property type="match status" value="1"/>
</dbReference>
<dbReference type="EMBL" id="CAACVG010010497">
    <property type="protein sequence ID" value="VEN55968.1"/>
    <property type="molecule type" value="Genomic_DNA"/>
</dbReference>
<dbReference type="InterPro" id="IPR056589">
    <property type="entry name" value="WH_Egal-1"/>
</dbReference>
<dbReference type="Proteomes" id="UP000410492">
    <property type="component" value="Unassembled WGS sequence"/>
</dbReference>
<dbReference type="PANTHER" id="PTHR46814">
    <property type="entry name" value="EGALITARIAN, ISOFORM B"/>
    <property type="match status" value="1"/>
</dbReference>
<feature type="coiled-coil region" evidence="1">
    <location>
        <begin position="685"/>
        <end position="712"/>
    </location>
</feature>
<name>A0A653D756_CALMS</name>
<dbReference type="Gene3D" id="3.30.420.10">
    <property type="entry name" value="Ribonuclease H-like superfamily/Ribonuclease H"/>
    <property type="match status" value="1"/>
</dbReference>
<dbReference type="Pfam" id="PF23713">
    <property type="entry name" value="WHD_Egal"/>
    <property type="match status" value="3"/>
</dbReference>
<dbReference type="InterPro" id="IPR002562">
    <property type="entry name" value="3'-5'_exonuclease_dom"/>
</dbReference>
<reference evidence="4 5" key="1">
    <citation type="submission" date="2019-01" db="EMBL/GenBank/DDBJ databases">
        <authorList>
            <person name="Sayadi A."/>
        </authorList>
    </citation>
    <scope>NUCLEOTIDE SEQUENCE [LARGE SCALE GENOMIC DNA]</scope>
</reference>
<dbReference type="SUPFAM" id="SSF53098">
    <property type="entry name" value="Ribonuclease H-like"/>
    <property type="match status" value="1"/>
</dbReference>
<feature type="compositionally biased region" description="Basic and acidic residues" evidence="2">
    <location>
        <begin position="295"/>
        <end position="329"/>
    </location>
</feature>
<keyword evidence="1" id="KW-0175">Coiled coil</keyword>
<dbReference type="SMART" id="SM00474">
    <property type="entry name" value="35EXOc"/>
    <property type="match status" value="1"/>
</dbReference>
<protein>
    <recommendedName>
        <fullName evidence="3">3'-5' exonuclease domain-containing protein</fullName>
    </recommendedName>
</protein>
<dbReference type="InterPro" id="IPR036397">
    <property type="entry name" value="RNaseH_sf"/>
</dbReference>
<feature type="region of interest" description="Disordered" evidence="2">
    <location>
        <begin position="288"/>
        <end position="370"/>
    </location>
</feature>
<organism evidence="4 5">
    <name type="scientific">Callosobruchus maculatus</name>
    <name type="common">Southern cowpea weevil</name>
    <name type="synonym">Pulse bruchid</name>
    <dbReference type="NCBI Taxonomy" id="64391"/>
    <lineage>
        <taxon>Eukaryota</taxon>
        <taxon>Metazoa</taxon>
        <taxon>Ecdysozoa</taxon>
        <taxon>Arthropoda</taxon>
        <taxon>Hexapoda</taxon>
        <taxon>Insecta</taxon>
        <taxon>Pterygota</taxon>
        <taxon>Neoptera</taxon>
        <taxon>Endopterygota</taxon>
        <taxon>Coleoptera</taxon>
        <taxon>Polyphaga</taxon>
        <taxon>Cucujiformia</taxon>
        <taxon>Chrysomeloidea</taxon>
        <taxon>Chrysomelidae</taxon>
        <taxon>Bruchinae</taxon>
        <taxon>Bruchini</taxon>
        <taxon>Callosobruchus</taxon>
    </lineage>
</organism>
<dbReference type="GO" id="GO:0003676">
    <property type="term" value="F:nucleic acid binding"/>
    <property type="evidence" value="ECO:0007669"/>
    <property type="project" value="InterPro"/>
</dbReference>
<dbReference type="GO" id="GO:0006139">
    <property type="term" value="P:nucleobase-containing compound metabolic process"/>
    <property type="evidence" value="ECO:0007669"/>
    <property type="project" value="InterPro"/>
</dbReference>
<evidence type="ECO:0000256" key="1">
    <source>
        <dbReference type="SAM" id="Coils"/>
    </source>
</evidence>